<keyword evidence="2" id="KW-0808">Transferase</keyword>
<dbReference type="RefSeq" id="WP_145731863.1">
    <property type="nucleotide sequence ID" value="NZ_VITR01000005.1"/>
</dbReference>
<accession>A0A560HD97</accession>
<dbReference type="Proteomes" id="UP000315751">
    <property type="component" value="Unassembled WGS sequence"/>
</dbReference>
<dbReference type="InterPro" id="IPR029063">
    <property type="entry name" value="SAM-dependent_MTases_sf"/>
</dbReference>
<evidence type="ECO:0000259" key="1">
    <source>
        <dbReference type="Pfam" id="PF08241"/>
    </source>
</evidence>
<dbReference type="SUPFAM" id="SSF53335">
    <property type="entry name" value="S-adenosyl-L-methionine-dependent methyltransferases"/>
    <property type="match status" value="1"/>
</dbReference>
<comment type="caution">
    <text evidence="2">The sequence shown here is derived from an EMBL/GenBank/DDBJ whole genome shotgun (WGS) entry which is preliminary data.</text>
</comment>
<feature type="domain" description="Methyltransferase type 11" evidence="1">
    <location>
        <begin position="48"/>
        <end position="99"/>
    </location>
</feature>
<evidence type="ECO:0000313" key="3">
    <source>
        <dbReference type="Proteomes" id="UP000315751"/>
    </source>
</evidence>
<dbReference type="InterPro" id="IPR013216">
    <property type="entry name" value="Methyltransf_11"/>
</dbReference>
<dbReference type="AlphaFoldDB" id="A0A560HD97"/>
<dbReference type="GO" id="GO:0008757">
    <property type="term" value="F:S-adenosylmethionine-dependent methyltransferase activity"/>
    <property type="evidence" value="ECO:0007669"/>
    <property type="project" value="InterPro"/>
</dbReference>
<gene>
    <name evidence="2" type="ORF">FBZ90_105307</name>
</gene>
<dbReference type="Gene3D" id="3.40.50.150">
    <property type="entry name" value="Vaccinia Virus protein VP39"/>
    <property type="match status" value="1"/>
</dbReference>
<dbReference type="EMBL" id="VITR01000005">
    <property type="protein sequence ID" value="TWB43494.1"/>
    <property type="molecule type" value="Genomic_DNA"/>
</dbReference>
<dbReference type="Pfam" id="PF08241">
    <property type="entry name" value="Methyltransf_11"/>
    <property type="match status" value="1"/>
</dbReference>
<evidence type="ECO:0000313" key="2">
    <source>
        <dbReference type="EMBL" id="TWB43494.1"/>
    </source>
</evidence>
<dbReference type="OrthoDB" id="9796760at2"/>
<dbReference type="GO" id="GO:0032259">
    <property type="term" value="P:methylation"/>
    <property type="evidence" value="ECO:0007669"/>
    <property type="project" value="UniProtKB-KW"/>
</dbReference>
<organism evidence="2 3">
    <name type="scientific">Nitrospirillum amazonense</name>
    <dbReference type="NCBI Taxonomy" id="28077"/>
    <lineage>
        <taxon>Bacteria</taxon>
        <taxon>Pseudomonadati</taxon>
        <taxon>Pseudomonadota</taxon>
        <taxon>Alphaproteobacteria</taxon>
        <taxon>Rhodospirillales</taxon>
        <taxon>Azospirillaceae</taxon>
        <taxon>Nitrospirillum</taxon>
    </lineage>
</organism>
<proteinExistence type="predicted"/>
<keyword evidence="2" id="KW-0489">Methyltransferase</keyword>
<keyword evidence="3" id="KW-1185">Reference proteome</keyword>
<reference evidence="2 3" key="1">
    <citation type="submission" date="2019-06" db="EMBL/GenBank/DDBJ databases">
        <title>Genomic Encyclopedia of Type Strains, Phase IV (KMG-V): Genome sequencing to study the core and pangenomes of soil and plant-associated prokaryotes.</title>
        <authorList>
            <person name="Whitman W."/>
        </authorList>
    </citation>
    <scope>NUCLEOTIDE SEQUENCE [LARGE SCALE GENOMIC DNA]</scope>
    <source>
        <strain evidence="2 3">BR 11622</strain>
    </source>
</reference>
<name>A0A560HD97_9PROT</name>
<protein>
    <submittedName>
        <fullName evidence="2">Methyltransferase family protein</fullName>
    </submittedName>
</protein>
<sequence>MTLVSCVSRTVLHVGSGVYRPDKLHSLFSSSEWREVRVDIDPAVRPDIVTSITDLSMVADASVDAIWSSHNIEHLHAHEVPVALAEFRRVLKTDGFALITLPDLQAIARLVLEDKLDEPAYMSPAGPVAPLDMVFGLRASIAHGNHYMAHHTGFTARTLGKALLDAGFGHVKVTRDEASFNLWAIAYVTPPAGVDTAS</sequence>